<evidence type="ECO:0000256" key="1">
    <source>
        <dbReference type="SAM" id="MobiDB-lite"/>
    </source>
</evidence>
<dbReference type="RefSeq" id="XP_005715780.1">
    <property type="nucleotide sequence ID" value="XM_005715723.1"/>
</dbReference>
<dbReference type="EMBL" id="HG001753">
    <property type="protein sequence ID" value="CDF35961.1"/>
    <property type="molecule type" value="Genomic_DNA"/>
</dbReference>
<proteinExistence type="predicted"/>
<gene>
    <name evidence="2" type="ORF">CHC_T00004344001</name>
</gene>
<dbReference type="KEGG" id="ccp:CHC_T00004344001"/>
<feature type="region of interest" description="Disordered" evidence="1">
    <location>
        <begin position="1"/>
        <end position="37"/>
    </location>
</feature>
<feature type="compositionally biased region" description="Low complexity" evidence="1">
    <location>
        <begin position="96"/>
        <end position="111"/>
    </location>
</feature>
<dbReference type="Proteomes" id="UP000012073">
    <property type="component" value="Unassembled WGS sequence"/>
</dbReference>
<keyword evidence="3" id="KW-1185">Reference proteome</keyword>
<dbReference type="AlphaFoldDB" id="R7QET1"/>
<dbReference type="Gramene" id="CDF35961">
    <property type="protein sequence ID" value="CDF35961"/>
    <property type="gene ID" value="CHC_T00004344001"/>
</dbReference>
<organism evidence="2 3">
    <name type="scientific">Chondrus crispus</name>
    <name type="common">Carrageen Irish moss</name>
    <name type="synonym">Polymorpha crispa</name>
    <dbReference type="NCBI Taxonomy" id="2769"/>
    <lineage>
        <taxon>Eukaryota</taxon>
        <taxon>Rhodophyta</taxon>
        <taxon>Florideophyceae</taxon>
        <taxon>Rhodymeniophycidae</taxon>
        <taxon>Gigartinales</taxon>
        <taxon>Gigartinaceae</taxon>
        <taxon>Chondrus</taxon>
    </lineage>
</organism>
<dbReference type="GeneID" id="17323501"/>
<accession>R7QET1</accession>
<evidence type="ECO:0000313" key="2">
    <source>
        <dbReference type="EMBL" id="CDF35961.1"/>
    </source>
</evidence>
<name>R7QET1_CHOCR</name>
<feature type="region of interest" description="Disordered" evidence="1">
    <location>
        <begin position="89"/>
        <end position="111"/>
    </location>
</feature>
<sequence>MVQEEHGAGMHTTVIEGGARRRRNGRSDWRRATARGRRRWKVRRWEGAWGRKVKFLGGALKEKAGISEMMCVPFFGWSVGSTVTRSPLLSSIGTNAGARRSAAPSSVSSVE</sequence>
<protein>
    <submittedName>
        <fullName evidence="2">Uncharacterized protein</fullName>
    </submittedName>
</protein>
<evidence type="ECO:0000313" key="3">
    <source>
        <dbReference type="Proteomes" id="UP000012073"/>
    </source>
</evidence>
<reference evidence="3" key="1">
    <citation type="journal article" date="2013" name="Proc. Natl. Acad. Sci. U.S.A.">
        <title>Genome structure and metabolic features in the red seaweed Chondrus crispus shed light on evolution of the Archaeplastida.</title>
        <authorList>
            <person name="Collen J."/>
            <person name="Porcel B."/>
            <person name="Carre W."/>
            <person name="Ball S.G."/>
            <person name="Chaparro C."/>
            <person name="Tonon T."/>
            <person name="Barbeyron T."/>
            <person name="Michel G."/>
            <person name="Noel B."/>
            <person name="Valentin K."/>
            <person name="Elias M."/>
            <person name="Artiguenave F."/>
            <person name="Arun A."/>
            <person name="Aury J.M."/>
            <person name="Barbosa-Neto J.F."/>
            <person name="Bothwell J.H."/>
            <person name="Bouget F.Y."/>
            <person name="Brillet L."/>
            <person name="Cabello-Hurtado F."/>
            <person name="Capella-Gutierrez S."/>
            <person name="Charrier B."/>
            <person name="Cladiere L."/>
            <person name="Cock J.M."/>
            <person name="Coelho S.M."/>
            <person name="Colleoni C."/>
            <person name="Czjzek M."/>
            <person name="Da Silva C."/>
            <person name="Delage L."/>
            <person name="Denoeud F."/>
            <person name="Deschamps P."/>
            <person name="Dittami S.M."/>
            <person name="Gabaldon T."/>
            <person name="Gachon C.M."/>
            <person name="Groisillier A."/>
            <person name="Herve C."/>
            <person name="Jabbari K."/>
            <person name="Katinka M."/>
            <person name="Kloareg B."/>
            <person name="Kowalczyk N."/>
            <person name="Labadie K."/>
            <person name="Leblanc C."/>
            <person name="Lopez P.J."/>
            <person name="McLachlan D.H."/>
            <person name="Meslet-Cladiere L."/>
            <person name="Moustafa A."/>
            <person name="Nehr Z."/>
            <person name="Nyvall Collen P."/>
            <person name="Panaud O."/>
            <person name="Partensky F."/>
            <person name="Poulain J."/>
            <person name="Rensing S.A."/>
            <person name="Rousvoal S."/>
            <person name="Samson G."/>
            <person name="Symeonidi A."/>
            <person name="Weissenbach J."/>
            <person name="Zambounis A."/>
            <person name="Wincker P."/>
            <person name="Boyen C."/>
        </authorList>
    </citation>
    <scope>NUCLEOTIDE SEQUENCE [LARGE SCALE GENOMIC DNA]</scope>
    <source>
        <strain evidence="3">cv. Stackhouse</strain>
    </source>
</reference>